<accession>A0A6J7CVT5</accession>
<feature type="region of interest" description="Disordered" evidence="2">
    <location>
        <begin position="441"/>
        <end position="469"/>
    </location>
</feature>
<feature type="domain" description="Fibronectin type-III" evidence="4">
    <location>
        <begin position="630"/>
        <end position="719"/>
    </location>
</feature>
<feature type="domain" description="Fibronectin type-III" evidence="4">
    <location>
        <begin position="1182"/>
        <end position="1270"/>
    </location>
</feature>
<feature type="domain" description="Fibronectin type-III" evidence="4">
    <location>
        <begin position="535"/>
        <end position="629"/>
    </location>
</feature>
<dbReference type="EMBL" id="CAFBLO010000010">
    <property type="protein sequence ID" value="CAB4860169.1"/>
    <property type="molecule type" value="Genomic_DNA"/>
</dbReference>
<feature type="domain" description="Fibronectin type-III" evidence="4">
    <location>
        <begin position="1087"/>
        <end position="1181"/>
    </location>
</feature>
<feature type="domain" description="Fibronectin type-III" evidence="4">
    <location>
        <begin position="998"/>
        <end position="1085"/>
    </location>
</feature>
<feature type="domain" description="Fibronectin type-III" evidence="4">
    <location>
        <begin position="814"/>
        <end position="902"/>
    </location>
</feature>
<feature type="domain" description="Fibronectin type-III" evidence="4">
    <location>
        <begin position="446"/>
        <end position="534"/>
    </location>
</feature>
<dbReference type="SUPFAM" id="SSF49265">
    <property type="entry name" value="Fibronectin type III"/>
    <property type="match status" value="7"/>
</dbReference>
<dbReference type="Gene3D" id="2.60.40.10">
    <property type="entry name" value="Immunoglobulins"/>
    <property type="match status" value="12"/>
</dbReference>
<name>A0A6J7CVT5_9ZZZZ</name>
<dbReference type="InterPro" id="IPR011044">
    <property type="entry name" value="Quino_amine_DH_bsu"/>
</dbReference>
<dbReference type="Pfam" id="PF00041">
    <property type="entry name" value="fn3"/>
    <property type="match status" value="11"/>
</dbReference>
<feature type="domain" description="Fibronectin type-III" evidence="4">
    <location>
        <begin position="903"/>
        <end position="997"/>
    </location>
</feature>
<dbReference type="SMART" id="SM00060">
    <property type="entry name" value="FN3"/>
    <property type="match status" value="12"/>
</dbReference>
<proteinExistence type="predicted"/>
<keyword evidence="3" id="KW-0472">Membrane</keyword>
<dbReference type="PANTHER" id="PTHR13817">
    <property type="entry name" value="TITIN"/>
    <property type="match status" value="1"/>
</dbReference>
<feature type="transmembrane region" description="Helical" evidence="3">
    <location>
        <begin position="9"/>
        <end position="29"/>
    </location>
</feature>
<evidence type="ECO:0000313" key="5">
    <source>
        <dbReference type="EMBL" id="CAB4860169.1"/>
    </source>
</evidence>
<dbReference type="InterPro" id="IPR036116">
    <property type="entry name" value="FN3_sf"/>
</dbReference>
<dbReference type="PANTHER" id="PTHR13817:SF73">
    <property type="entry name" value="FIBRONECTIN TYPE-III DOMAIN-CONTAINING PROTEIN"/>
    <property type="match status" value="1"/>
</dbReference>
<dbReference type="InterPro" id="IPR013783">
    <property type="entry name" value="Ig-like_fold"/>
</dbReference>
<keyword evidence="1" id="KW-0677">Repeat</keyword>
<evidence type="ECO:0000256" key="3">
    <source>
        <dbReference type="SAM" id="Phobius"/>
    </source>
</evidence>
<reference evidence="5" key="1">
    <citation type="submission" date="2020-05" db="EMBL/GenBank/DDBJ databases">
        <authorList>
            <person name="Chiriac C."/>
            <person name="Salcher M."/>
            <person name="Ghai R."/>
            <person name="Kavagutti S V."/>
        </authorList>
    </citation>
    <scope>NUCLEOTIDE SEQUENCE</scope>
</reference>
<gene>
    <name evidence="5" type="ORF">UFOPK3364_00201</name>
</gene>
<evidence type="ECO:0000259" key="4">
    <source>
        <dbReference type="PROSITE" id="PS50853"/>
    </source>
</evidence>
<sequence length="1542" mass="158903">MTHSPTRRFLIAIGEILLITATSLSMALWPTQPARATIASPGSLSTTSAPAGIIINSPWVVDATGTEWAYGTTSASMGTLISRNQTTGVFTSRAITAGDEGSIAGLYSPLANVAVFSARRTGLGNRLTAFDLATGTRISTRTMATDETLIRALAFNSAADSYIVGTNQNPAKVMKFGITNGNLEYSSTLATGLKEITAFIPNGTELLAAVNTNPIKLVSVTRNRLVIGSVVSLPAGTPTLMDPIVVGTTAYLGTDVTPGRITAIDIPTQTVIASAILNTGEIGARNLVVDNSTGTLYATTDSTSGPRIASFRLTDLRRLGTTQLSAGSSATSLLLSGGMLAAGFAGTRGVETLTVAPEPNAPVITGIQAADSSLVVTWNSGGSVEPVLEYTASASAGSSSASCSTNGTSCTIQGLNNGTTYSISVVARSAAGISPATLATGMPRTVPDAPTTPRVTRGNTDVTVTWTPRGDGGVPITGYRATASPSGKICESITQTCTISGLPNGVPQTVQVVARNSIGTSQPSAPSASVTPATIPSTPQIEFAGRSNHGAVIVWKPPTDNGGDDVVSYLIRVTQGSNTVSESTTSDTSITLDGLTNGVIYKIVVSATNTVGTGRPSENAYVTPATVPDAPRAITVRRMDSAADVSWDAPLNNGGDLVTGYRVQVRTGDQQPTSFIAAESPYSIRGLENGTTYSVSVSAINSVGESVASESAQVRPATVPGSPLTITARRQDSAANVSWDAPLNNGGDPVTGYRVQVRTGDQQPTSFIAAESPYSIRGLENGTTYSISVSAINSVGEGVPSETTNVIPATNPDAPRAITVRRLDSAAGVSWTAPTSDGGDPITSYRVQVKNGNEPSKLFIATTSPYSIRGLHNGTTYSVTVSAINSVGESVASTSALVTPATVPDAPDMVTALRRNAGAVVSWAAPPNDGGDPITGYRVQVRAHNGQATSFITTESPYSIPGLENGTTYSVTVSAINSVGDSVASESAQVRPATVPGPPLTISVRMLDSAADVAWDPPSNDGGDAITGYRVQVQNGNEPPKRFIAAESPYAIRGLENGTTYSVSVSAINSVGDSVASESAQVRPATVPGPPLTISVRRLDSAADVSWTAPTNDGGDPITGYRVRIWRESTALAEVETSSESIVLDRLDNGTEYRVVVTSVNTVGESVASEPALVTPATVPDPPLDITALRQDQGADVSWTAPSNDGGDAIASYRIQVQTGDKPPKRFIATESPHSIRGLHNGTTYSVTVSAINSVGDSVASEPALVTPATVPDPPTSLNATAVDGAVNLEWSASSNDGGDSITGYRIRIWRENVVITEFDTPITSASVPGLTNGVDYRVTVTSVNTVGESVASESAFVMPISPPVVTPPAIDPPVIDPPVIDPPVVDPPVVDPPVVEPPVVVGPPVVDPPVVDPPIINPPVADPPAADPPPTVRPPSPPVDVAVISATRKSITVGWRVGDSGGAPVIDFIVHKSRYKNRGFTVWPDSISAAPRLELQKPGRGGLYVRVIAVTAQGESAPSQVTLVARAKKLANTKYGGRALE</sequence>
<dbReference type="PROSITE" id="PS50853">
    <property type="entry name" value="FN3"/>
    <property type="match status" value="12"/>
</dbReference>
<feature type="compositionally biased region" description="Polar residues" evidence="2">
    <location>
        <begin position="453"/>
        <end position="466"/>
    </location>
</feature>
<dbReference type="SUPFAM" id="SSF50969">
    <property type="entry name" value="YVTN repeat-like/Quinoprotein amine dehydrogenase"/>
    <property type="match status" value="1"/>
</dbReference>
<keyword evidence="3" id="KW-1133">Transmembrane helix</keyword>
<evidence type="ECO:0000256" key="1">
    <source>
        <dbReference type="ARBA" id="ARBA00022737"/>
    </source>
</evidence>
<protein>
    <submittedName>
        <fullName evidence="5">Unannotated protein</fullName>
    </submittedName>
</protein>
<feature type="domain" description="Fibronectin type-III" evidence="4">
    <location>
        <begin position="720"/>
        <end position="813"/>
    </location>
</feature>
<dbReference type="InterPro" id="IPR003961">
    <property type="entry name" value="FN3_dom"/>
</dbReference>
<dbReference type="CDD" id="cd00063">
    <property type="entry name" value="FN3"/>
    <property type="match status" value="12"/>
</dbReference>
<feature type="domain" description="Fibronectin type-III" evidence="4">
    <location>
        <begin position="1435"/>
        <end position="1531"/>
    </location>
</feature>
<evidence type="ECO:0000256" key="2">
    <source>
        <dbReference type="SAM" id="MobiDB-lite"/>
    </source>
</evidence>
<organism evidence="5">
    <name type="scientific">freshwater metagenome</name>
    <dbReference type="NCBI Taxonomy" id="449393"/>
    <lineage>
        <taxon>unclassified sequences</taxon>
        <taxon>metagenomes</taxon>
        <taxon>ecological metagenomes</taxon>
    </lineage>
</organism>
<feature type="domain" description="Fibronectin type-III" evidence="4">
    <location>
        <begin position="1271"/>
        <end position="1364"/>
    </location>
</feature>
<dbReference type="InterPro" id="IPR050964">
    <property type="entry name" value="Striated_Muscle_Regulatory"/>
</dbReference>
<feature type="domain" description="Fibronectin type-III" evidence="4">
    <location>
        <begin position="358"/>
        <end position="445"/>
    </location>
</feature>
<keyword evidence="3" id="KW-0812">Transmembrane</keyword>